<dbReference type="AlphaFoldDB" id="A0A8S3IL74"/>
<gene>
    <name evidence="1" type="ORF">SMN809_LOCUS75469</name>
</gene>
<name>A0A8S3IL74_9BILA</name>
<dbReference type="SUPFAM" id="SSF63829">
    <property type="entry name" value="Calcium-dependent phosphotriesterase"/>
    <property type="match status" value="1"/>
</dbReference>
<reference evidence="1" key="1">
    <citation type="submission" date="2021-02" db="EMBL/GenBank/DDBJ databases">
        <authorList>
            <person name="Nowell W R."/>
        </authorList>
    </citation>
    <scope>NUCLEOTIDE SEQUENCE</scope>
</reference>
<evidence type="ECO:0000313" key="1">
    <source>
        <dbReference type="EMBL" id="CAF5200899.1"/>
    </source>
</evidence>
<proteinExistence type="predicted"/>
<evidence type="ECO:0008006" key="3">
    <source>
        <dbReference type="Google" id="ProtNLM"/>
    </source>
</evidence>
<dbReference type="InterPro" id="IPR011042">
    <property type="entry name" value="6-blade_b-propeller_TolB-like"/>
</dbReference>
<dbReference type="EMBL" id="CAJOBI010332573">
    <property type="protein sequence ID" value="CAF5200899.1"/>
    <property type="molecule type" value="Genomic_DNA"/>
</dbReference>
<evidence type="ECO:0000313" key="2">
    <source>
        <dbReference type="Proteomes" id="UP000676336"/>
    </source>
</evidence>
<comment type="caution">
    <text evidence="1">The sequence shown here is derived from an EMBL/GenBank/DDBJ whole genome shotgun (WGS) entry which is preliminary data.</text>
</comment>
<organism evidence="1 2">
    <name type="scientific">Rotaria magnacalcarata</name>
    <dbReference type="NCBI Taxonomy" id="392030"/>
    <lineage>
        <taxon>Eukaryota</taxon>
        <taxon>Metazoa</taxon>
        <taxon>Spiralia</taxon>
        <taxon>Gnathifera</taxon>
        <taxon>Rotifera</taxon>
        <taxon>Eurotatoria</taxon>
        <taxon>Bdelloidea</taxon>
        <taxon>Philodinida</taxon>
        <taxon>Philodinidae</taxon>
        <taxon>Rotaria</taxon>
    </lineage>
</organism>
<protein>
    <recommendedName>
        <fullName evidence="3">NHL repeat-containing protein 2</fullName>
    </recommendedName>
</protein>
<accession>A0A8S3IL74</accession>
<dbReference type="Gene3D" id="2.120.10.30">
    <property type="entry name" value="TolB, C-terminal domain"/>
    <property type="match status" value="1"/>
</dbReference>
<sequence length="80" mass="8489">MKWAKEAKEGIVVAGGRGEGSLLSQLNLPEAVIVDQLGTVYVADRVNNRIMRWLKGAAEGQILIGESGLGSLSSQLNNPL</sequence>
<feature type="non-terminal residue" evidence="1">
    <location>
        <position position="80"/>
    </location>
</feature>
<dbReference type="Proteomes" id="UP000676336">
    <property type="component" value="Unassembled WGS sequence"/>
</dbReference>